<evidence type="ECO:0000313" key="2">
    <source>
        <dbReference type="Proteomes" id="UP000030686"/>
    </source>
</evidence>
<dbReference type="EMBL" id="HG792019">
    <property type="protein sequence ID" value="CDM36508.1"/>
    <property type="molecule type" value="Genomic_DNA"/>
</dbReference>
<organism evidence="1 2">
    <name type="scientific">Penicillium roqueforti (strain FM164)</name>
    <dbReference type="NCBI Taxonomy" id="1365484"/>
    <lineage>
        <taxon>Eukaryota</taxon>
        <taxon>Fungi</taxon>
        <taxon>Dikarya</taxon>
        <taxon>Ascomycota</taxon>
        <taxon>Pezizomycotina</taxon>
        <taxon>Eurotiomycetes</taxon>
        <taxon>Eurotiomycetidae</taxon>
        <taxon>Eurotiales</taxon>
        <taxon>Aspergillaceae</taxon>
        <taxon>Penicillium</taxon>
    </lineage>
</organism>
<dbReference type="OrthoDB" id="4365878at2759"/>
<sequence length="137" mass="15252">MVTNAVTVEGSGRNIREDDCILNCLPEMKSVILGHISGPLAGRESFAGFLNVPLISDALVKTIEVMFEAPKSCVLQLHNDEASANINWLDVVKERNYEAEYKGNGIYHFHMRDRGVIVQLSAFQHNMILSGLPRKLI</sequence>
<keyword evidence="2" id="KW-1185">Reference proteome</keyword>
<dbReference type="STRING" id="1365484.W6QI64"/>
<dbReference type="Proteomes" id="UP000030686">
    <property type="component" value="Unassembled WGS sequence"/>
</dbReference>
<accession>W6QI64</accession>
<evidence type="ECO:0000313" key="1">
    <source>
        <dbReference type="EMBL" id="CDM36508.1"/>
    </source>
</evidence>
<dbReference type="AlphaFoldDB" id="W6QI64"/>
<proteinExistence type="predicted"/>
<protein>
    <submittedName>
        <fullName evidence="1">Uncharacterized protein</fullName>
    </submittedName>
</protein>
<gene>
    <name evidence="1" type="ORF">PROQFM164_S05g000341</name>
</gene>
<name>W6QI64_PENRF</name>
<reference evidence="1" key="1">
    <citation type="journal article" date="2014" name="Nat. Commun.">
        <title>Multiple recent horizontal transfers of a large genomic region in cheese making fungi.</title>
        <authorList>
            <person name="Cheeseman K."/>
            <person name="Ropars J."/>
            <person name="Renault P."/>
            <person name="Dupont J."/>
            <person name="Gouzy J."/>
            <person name="Branca A."/>
            <person name="Abraham A.L."/>
            <person name="Ceppi M."/>
            <person name="Conseiller E."/>
            <person name="Debuchy R."/>
            <person name="Malagnac F."/>
            <person name="Goarin A."/>
            <person name="Silar P."/>
            <person name="Lacoste S."/>
            <person name="Sallet E."/>
            <person name="Bensimon A."/>
            <person name="Giraud T."/>
            <person name="Brygoo Y."/>
        </authorList>
    </citation>
    <scope>NUCLEOTIDE SEQUENCE [LARGE SCALE GENOMIC DNA]</scope>
    <source>
        <strain evidence="1">FM164</strain>
    </source>
</reference>